<feature type="binding site" evidence="21">
    <location>
        <position position="753"/>
    </location>
    <ligand>
        <name>ATP</name>
        <dbReference type="ChEBI" id="CHEBI:30616"/>
    </ligand>
</feature>
<dbReference type="PANTHER" id="PTHR24092">
    <property type="entry name" value="PROBABLE PHOSPHOLIPID-TRANSPORTING ATPASE"/>
    <property type="match status" value="1"/>
</dbReference>
<protein>
    <recommendedName>
        <fullName evidence="25">Phospholipid-transporting ATPase</fullName>
        <ecNumber evidence="25">7.6.2.1</ecNumber>
    </recommendedName>
</protein>
<accession>A0A8H7RD10</accession>
<dbReference type="EC" id="7.6.2.1" evidence="25"/>
<feature type="active site" evidence="23">
    <location>
        <position position="134"/>
    </location>
</feature>
<dbReference type="FunFam" id="3.40.50.1000:FF:000010">
    <property type="entry name" value="Phospholipid-transporting ATPase"/>
    <property type="match status" value="1"/>
</dbReference>
<feature type="domain" description="P-type ATPase C-terminal" evidence="27">
    <location>
        <begin position="775"/>
        <end position="1029"/>
    </location>
</feature>
<evidence type="ECO:0000256" key="11">
    <source>
        <dbReference type="ARBA" id="ARBA00022842"/>
    </source>
</evidence>
<keyword evidence="26" id="KW-0732">Signal</keyword>
<dbReference type="InterPro" id="IPR036430">
    <property type="entry name" value="RNase_T2-like_sf"/>
</dbReference>
<evidence type="ECO:0000256" key="16">
    <source>
        <dbReference type="ARBA" id="ARBA00023157"/>
    </source>
</evidence>
<evidence type="ECO:0000256" key="26">
    <source>
        <dbReference type="SAM" id="SignalP"/>
    </source>
</evidence>
<dbReference type="PROSITE" id="PS00530">
    <property type="entry name" value="RNASE_T2_1"/>
    <property type="match status" value="1"/>
</dbReference>
<evidence type="ECO:0000256" key="6">
    <source>
        <dbReference type="ARBA" id="ARBA00008109"/>
    </source>
</evidence>
<feature type="binding site" evidence="21">
    <location>
        <position position="631"/>
    </location>
    <ligand>
        <name>ATP</name>
        <dbReference type="ChEBI" id="CHEBI:30616"/>
    </ligand>
</feature>
<comment type="catalytic activity">
    <reaction evidence="19">
        <text>a 1,2-diacyl-sn-glycero-3-phospho-L-serine(out) + ATP + H2O = a 1,2-diacyl-sn-glycero-3-phospho-L-serine(in) + ADP + phosphate + H(+)</text>
        <dbReference type="Rhea" id="RHEA:38567"/>
        <dbReference type="ChEBI" id="CHEBI:15377"/>
        <dbReference type="ChEBI" id="CHEBI:15378"/>
        <dbReference type="ChEBI" id="CHEBI:30616"/>
        <dbReference type="ChEBI" id="CHEBI:43474"/>
        <dbReference type="ChEBI" id="CHEBI:57262"/>
        <dbReference type="ChEBI" id="CHEBI:456216"/>
    </reaction>
    <physiologicalReaction direction="left-to-right" evidence="19">
        <dbReference type="Rhea" id="RHEA:38568"/>
    </physiologicalReaction>
</comment>
<comment type="catalytic activity">
    <reaction evidence="18">
        <text>a 1,2-diacyl-sn-glycero-3-phosphoethanolamine(out) + ATP + H2O = a 1,2-diacyl-sn-glycero-3-phosphoethanolamine(in) + ADP + phosphate + H(+)</text>
        <dbReference type="Rhea" id="RHEA:66132"/>
        <dbReference type="ChEBI" id="CHEBI:15377"/>
        <dbReference type="ChEBI" id="CHEBI:15378"/>
        <dbReference type="ChEBI" id="CHEBI:30616"/>
        <dbReference type="ChEBI" id="CHEBI:43474"/>
        <dbReference type="ChEBI" id="CHEBI:64612"/>
        <dbReference type="ChEBI" id="CHEBI:456216"/>
    </reaction>
    <physiologicalReaction direction="left-to-right" evidence="18">
        <dbReference type="Rhea" id="RHEA:66133"/>
    </physiologicalReaction>
</comment>
<comment type="caution">
    <text evidence="28">The sequence shown here is derived from an EMBL/GenBank/DDBJ whole genome shotgun (WGS) entry which is preliminary data.</text>
</comment>
<dbReference type="PROSITE" id="PS00154">
    <property type="entry name" value="ATPASE_E1_E2"/>
    <property type="match status" value="1"/>
</dbReference>
<dbReference type="Pfam" id="PF13246">
    <property type="entry name" value="Cation_ATPase"/>
    <property type="match status" value="1"/>
</dbReference>
<evidence type="ECO:0000256" key="12">
    <source>
        <dbReference type="ARBA" id="ARBA00022967"/>
    </source>
</evidence>
<dbReference type="SFLD" id="SFLDG00002">
    <property type="entry name" value="C1.7:_P-type_atpase_like"/>
    <property type="match status" value="1"/>
</dbReference>
<evidence type="ECO:0000256" key="25">
    <source>
        <dbReference type="RuleBase" id="RU362033"/>
    </source>
</evidence>
<feature type="binding site" evidence="22">
    <location>
        <position position="362"/>
    </location>
    <ligand>
        <name>Mg(2+)</name>
        <dbReference type="ChEBI" id="CHEBI:18420"/>
    </ligand>
</feature>
<evidence type="ECO:0000256" key="15">
    <source>
        <dbReference type="ARBA" id="ARBA00023136"/>
    </source>
</evidence>
<feature type="binding site" evidence="21">
    <location>
        <position position="723"/>
    </location>
    <ligand>
        <name>ATP</name>
        <dbReference type="ChEBI" id="CHEBI:30616"/>
    </ligand>
</feature>
<dbReference type="GO" id="GO:0003723">
    <property type="term" value="F:RNA binding"/>
    <property type="evidence" value="ECO:0007669"/>
    <property type="project" value="InterPro"/>
</dbReference>
<dbReference type="Gene3D" id="3.40.1110.10">
    <property type="entry name" value="Calcium-transporting ATPase, cytoplasmic domain N"/>
    <property type="match status" value="1"/>
</dbReference>
<evidence type="ECO:0000256" key="20">
    <source>
        <dbReference type="PIRSR" id="PIRSR606539-1"/>
    </source>
</evidence>
<feature type="binding site" evidence="21">
    <location>
        <position position="518"/>
    </location>
    <ligand>
        <name>ATP</name>
        <dbReference type="ChEBI" id="CHEBI:30616"/>
    </ligand>
</feature>
<feature type="transmembrane region" description="Helical" evidence="25">
    <location>
        <begin position="846"/>
        <end position="868"/>
    </location>
</feature>
<dbReference type="EMBL" id="JAEPRC010000099">
    <property type="protein sequence ID" value="KAG2209129.1"/>
    <property type="molecule type" value="Genomic_DNA"/>
</dbReference>
<feature type="active site" description="4-aspartylphosphate intermediate" evidence="20">
    <location>
        <position position="360"/>
    </location>
</feature>
<keyword evidence="16" id="KW-1015">Disulfide bond</keyword>
<dbReference type="InterPro" id="IPR032630">
    <property type="entry name" value="P_typ_ATPase_c"/>
</dbReference>
<sequence>MKFILPLLALLGISSAQTTDKQLDESNAPDFCDASTVSCHWSGPVDACCSPKYGLVVLALQWFPGWGPSDEFTIHGLWPDTCDGGRAPSNGCDSSRNSDQIATIVRDANETVYNRMATFWPSNTGDNNWFWSHEWSKHGTCVSTLRPTCYGSTYQEYQDVIEYFQQALDLRDRFDIFGDLNLNGVSPGNTYDVETIRQALKTAYGVDVKLDCTDGSLSGVSLNFYVKGRSDYDITDVLESDVVTVGCDAVDSKLTGVSCASTIIELDFSTKKDGNTRDYMMIPEDELGKEFGLNILTFMILFNSFIPISLMVTMEIVKYIQATMIDNDLDIYYEKTNTPAVARSSSLIEELGQVEYVFFDKTGTLTCNEMEFRQCSIGGLSYATTPDPDKQPISDNDSNGQYSFQQLETHLEVSQDQYIINEFLTSLMTCHTVIPEMNEEEGKIIYQASSPDEAALVNGASDLFGYKFTARKPHSITCLRKGLEEEYQILNVCEFNSTRKRMSVVLRGPDGRVKLYCKGADTVILERLSNDNPFVEPTLEHLENYACEGLRTLCFAMREISDDEYTKWAAVYEKASTTLVDRAQELDHAAELIEKDMFLLGATAIEDKLQEGVPDTIHTLHEANIKVWVLTGDRQETAINIGYSCKLLTEEMDLIICNEEDHMSTKAFLEEKLAHIMSLSEHMEHDPFAFIIEGKALTYALEKDLEKTFYDLATRCKAVVCCRVSPLQKALVVKVVKKFSKSILLAIGDGANDVSMIQAAHVGIGISGVEGLQAARSADFAISQFRFLKKLLLVHGAWAYQRLSKMIFFYFYKNVAMYLTQFWYAIFNGFSGQTLYESWTMSCFNVFFTFLPPMAIGIFDQFASARLLDKYPQMYVLGQKNEFFNQKRFWGWIINAVYHSALLYFIGMAVFIDDSMFKAGYSGGQWFVGTTIFTATLATILWKAALITDIWTKYTFIAIPGSLVIWFIFLPLVAYVGPLLPWEIFQEYYGIVPLLLGNINFWLFFIVVPFACVLRDYIWKYIKRMYRPQSYHYIQEIQKYNFPDYRPRMDRFRRAVNKVRKIQRLKQSRGFAFAQNENDQSRIIRMYDTTQQKPSG</sequence>
<dbReference type="InterPro" id="IPR033697">
    <property type="entry name" value="Ribonuclease_T2_eukaryotic"/>
</dbReference>
<keyword evidence="15 25" id="KW-0472">Membrane</keyword>
<dbReference type="InterPro" id="IPR018303">
    <property type="entry name" value="ATPase_P-typ_P_site"/>
</dbReference>
<feature type="binding site" evidence="21">
    <location>
        <position position="361"/>
    </location>
    <ligand>
        <name>ATP</name>
        <dbReference type="ChEBI" id="CHEBI:30616"/>
    </ligand>
</feature>
<feature type="binding site" evidence="21">
    <location>
        <position position="729"/>
    </location>
    <ligand>
        <name>ATP</name>
        <dbReference type="ChEBI" id="CHEBI:30616"/>
    </ligand>
</feature>
<evidence type="ECO:0000256" key="14">
    <source>
        <dbReference type="ARBA" id="ARBA00023034"/>
    </source>
</evidence>
<comment type="similarity">
    <text evidence="5 24">Belongs to the RNase T2 family.</text>
</comment>
<feature type="active site" evidence="23">
    <location>
        <position position="75"/>
    </location>
</feature>
<dbReference type="PANTHER" id="PTHR24092:SF150">
    <property type="entry name" value="PHOSPHOLIPID-TRANSPORTING ATPASE"/>
    <property type="match status" value="1"/>
</dbReference>
<evidence type="ECO:0000256" key="23">
    <source>
        <dbReference type="PIRSR" id="PIRSR633697-1"/>
    </source>
</evidence>
<feature type="active site" evidence="23">
    <location>
        <position position="138"/>
    </location>
</feature>
<dbReference type="PROSITE" id="PS00531">
    <property type="entry name" value="RNASE_T2_2"/>
    <property type="match status" value="1"/>
</dbReference>
<dbReference type="GO" id="GO:0005886">
    <property type="term" value="C:plasma membrane"/>
    <property type="evidence" value="ECO:0007669"/>
    <property type="project" value="TreeGrafter"/>
</dbReference>
<feature type="transmembrane region" description="Helical" evidence="25">
    <location>
        <begin position="889"/>
        <end position="912"/>
    </location>
</feature>
<dbReference type="InterPro" id="IPR033130">
    <property type="entry name" value="RNase_T2_His_AS_2"/>
</dbReference>
<dbReference type="InterPro" id="IPR023299">
    <property type="entry name" value="ATPase_P-typ_cyto_dom_N"/>
</dbReference>
<dbReference type="InterPro" id="IPR018188">
    <property type="entry name" value="RNase_T2_His_AS_1"/>
</dbReference>
<dbReference type="InterPro" id="IPR044492">
    <property type="entry name" value="P_typ_ATPase_HD_dom"/>
</dbReference>
<keyword evidence="13 25" id="KW-1133">Transmembrane helix</keyword>
<comment type="cofactor">
    <cofactor evidence="1 22">
        <name>Mg(2+)</name>
        <dbReference type="ChEBI" id="CHEBI:18420"/>
    </cofactor>
</comment>
<feature type="signal peptide" evidence="26">
    <location>
        <begin position="1"/>
        <end position="16"/>
    </location>
</feature>
<dbReference type="Gene3D" id="3.90.730.10">
    <property type="entry name" value="Ribonuclease T2-like"/>
    <property type="match status" value="1"/>
</dbReference>
<feature type="binding site" evidence="21">
    <location>
        <position position="362"/>
    </location>
    <ligand>
        <name>ATP</name>
        <dbReference type="ChEBI" id="CHEBI:30616"/>
    </ligand>
</feature>
<feature type="binding site" evidence="22">
    <location>
        <position position="360"/>
    </location>
    <ligand>
        <name>Mg(2+)</name>
        <dbReference type="ChEBI" id="CHEBI:18420"/>
    </ligand>
</feature>
<dbReference type="Gene3D" id="3.40.50.1000">
    <property type="entry name" value="HAD superfamily/HAD-like"/>
    <property type="match status" value="1"/>
</dbReference>
<dbReference type="InterPro" id="IPR023214">
    <property type="entry name" value="HAD_sf"/>
</dbReference>
<reference evidence="28" key="1">
    <citation type="submission" date="2020-12" db="EMBL/GenBank/DDBJ databases">
        <title>Metabolic potential, ecology and presence of endohyphal bacteria is reflected in genomic diversity of Mucoromycotina.</title>
        <authorList>
            <person name="Muszewska A."/>
            <person name="Okrasinska A."/>
            <person name="Steczkiewicz K."/>
            <person name="Drgas O."/>
            <person name="Orlowska M."/>
            <person name="Perlinska-Lenart U."/>
            <person name="Aleksandrzak-Piekarczyk T."/>
            <person name="Szatraj K."/>
            <person name="Zielenkiewicz U."/>
            <person name="Pilsyk S."/>
            <person name="Malc E."/>
            <person name="Mieczkowski P."/>
            <person name="Kruszewska J.S."/>
            <person name="Biernat P."/>
            <person name="Pawlowska J."/>
        </authorList>
    </citation>
    <scope>NUCLEOTIDE SEQUENCE</scope>
    <source>
        <strain evidence="28">CBS 226.32</strain>
    </source>
</reference>
<feature type="transmembrane region" description="Helical" evidence="25">
    <location>
        <begin position="807"/>
        <end position="826"/>
    </location>
</feature>
<feature type="binding site" evidence="21">
    <location>
        <position position="752"/>
    </location>
    <ligand>
        <name>ATP</name>
        <dbReference type="ChEBI" id="CHEBI:30616"/>
    </ligand>
</feature>
<evidence type="ECO:0000256" key="1">
    <source>
        <dbReference type="ARBA" id="ARBA00001946"/>
    </source>
</evidence>
<evidence type="ECO:0000256" key="2">
    <source>
        <dbReference type="ARBA" id="ARBA00004141"/>
    </source>
</evidence>
<dbReference type="AlphaFoldDB" id="A0A8H7RD10"/>
<dbReference type="GO" id="GO:0005524">
    <property type="term" value="F:ATP binding"/>
    <property type="evidence" value="ECO:0007669"/>
    <property type="project" value="UniProtKB-UniRule"/>
</dbReference>
<evidence type="ECO:0000313" key="28">
    <source>
        <dbReference type="EMBL" id="KAG2209129.1"/>
    </source>
</evidence>
<dbReference type="PRINTS" id="PR00119">
    <property type="entry name" value="CATATPASE"/>
</dbReference>
<dbReference type="InterPro" id="IPR036412">
    <property type="entry name" value="HAD-like_sf"/>
</dbReference>
<dbReference type="FunFam" id="3.40.1110.10:FF:000126">
    <property type="entry name" value="Phospholipid-transporting ATPase"/>
    <property type="match status" value="1"/>
</dbReference>
<dbReference type="SUPFAM" id="SSF81665">
    <property type="entry name" value="Calcium ATPase, transmembrane domain M"/>
    <property type="match status" value="1"/>
</dbReference>
<comment type="catalytic activity">
    <reaction evidence="17 25">
        <text>ATP + H2O + phospholipidSide 1 = ADP + phosphate + phospholipidSide 2.</text>
        <dbReference type="EC" id="7.6.2.1"/>
    </reaction>
</comment>
<dbReference type="OrthoDB" id="377733at2759"/>
<dbReference type="SUPFAM" id="SSF81660">
    <property type="entry name" value="Metal cation-transporting ATPase, ATP-binding domain N"/>
    <property type="match status" value="1"/>
</dbReference>
<dbReference type="InterPro" id="IPR001568">
    <property type="entry name" value="RNase_T2-like"/>
</dbReference>
<evidence type="ECO:0000256" key="22">
    <source>
        <dbReference type="PIRSR" id="PIRSR606539-3"/>
    </source>
</evidence>
<keyword evidence="7 25" id="KW-0812">Transmembrane</keyword>
<dbReference type="GO" id="GO:0033897">
    <property type="term" value="F:ribonuclease T2 activity"/>
    <property type="evidence" value="ECO:0007669"/>
    <property type="project" value="InterPro"/>
</dbReference>
<evidence type="ECO:0000256" key="17">
    <source>
        <dbReference type="ARBA" id="ARBA00034036"/>
    </source>
</evidence>
<feature type="transmembrane region" description="Helical" evidence="25">
    <location>
        <begin position="954"/>
        <end position="976"/>
    </location>
</feature>
<keyword evidence="11 22" id="KW-0460">Magnesium</keyword>
<dbReference type="SFLD" id="SFLDF00027">
    <property type="entry name" value="p-type_atpase"/>
    <property type="match status" value="1"/>
</dbReference>
<organism evidence="28 29">
    <name type="scientific">Mucor plumbeus</name>
    <dbReference type="NCBI Taxonomy" id="97098"/>
    <lineage>
        <taxon>Eukaryota</taxon>
        <taxon>Fungi</taxon>
        <taxon>Fungi incertae sedis</taxon>
        <taxon>Mucoromycota</taxon>
        <taxon>Mucoromycotina</taxon>
        <taxon>Mucoromycetes</taxon>
        <taxon>Mucorales</taxon>
        <taxon>Mucorineae</taxon>
        <taxon>Mucoraceae</taxon>
        <taxon>Mucor</taxon>
    </lineage>
</organism>
<feature type="binding site" evidence="21">
    <location>
        <position position="551"/>
    </location>
    <ligand>
        <name>ATP</name>
        <dbReference type="ChEBI" id="CHEBI:30616"/>
    </ligand>
</feature>
<dbReference type="InterPro" id="IPR001757">
    <property type="entry name" value="P_typ_ATPase"/>
</dbReference>
<keyword evidence="14" id="KW-0333">Golgi apparatus</keyword>
<comment type="subcellular location">
    <subcellularLocation>
        <location evidence="3">Endomembrane system</location>
    </subcellularLocation>
    <subcellularLocation>
        <location evidence="4">Golgi apparatus</location>
    </subcellularLocation>
    <subcellularLocation>
        <location evidence="2 25">Membrane</location>
        <topology evidence="2 25">Multi-pass membrane protein</topology>
    </subcellularLocation>
</comment>
<feature type="transmembrane region" description="Helical" evidence="25">
    <location>
        <begin position="924"/>
        <end position="942"/>
    </location>
</feature>
<feature type="binding site" evidence="21">
    <location>
        <position position="360"/>
    </location>
    <ligand>
        <name>ATP</name>
        <dbReference type="ChEBI" id="CHEBI:30616"/>
    </ligand>
</feature>
<dbReference type="SUPFAM" id="SSF56784">
    <property type="entry name" value="HAD-like"/>
    <property type="match status" value="1"/>
</dbReference>
<dbReference type="GO" id="GO:0005802">
    <property type="term" value="C:trans-Golgi network"/>
    <property type="evidence" value="ECO:0007669"/>
    <property type="project" value="TreeGrafter"/>
</dbReference>
<keyword evidence="10 21" id="KW-0067">ATP-binding</keyword>
<keyword evidence="9 21" id="KW-0547">Nucleotide-binding</keyword>
<gene>
    <name evidence="28" type="ORF">INT46_004637</name>
</gene>
<dbReference type="Proteomes" id="UP000650833">
    <property type="component" value="Unassembled WGS sequence"/>
</dbReference>
<dbReference type="GO" id="GO:0140326">
    <property type="term" value="F:ATPase-coupled intramembrane lipid transporter activity"/>
    <property type="evidence" value="ECO:0007669"/>
    <property type="project" value="UniProtKB-EC"/>
</dbReference>
<dbReference type="GO" id="GO:0006892">
    <property type="term" value="P:post-Golgi vesicle-mediated transport"/>
    <property type="evidence" value="ECO:0007669"/>
    <property type="project" value="TreeGrafter"/>
</dbReference>
<evidence type="ECO:0000256" key="8">
    <source>
        <dbReference type="ARBA" id="ARBA00022723"/>
    </source>
</evidence>
<evidence type="ECO:0000256" key="5">
    <source>
        <dbReference type="ARBA" id="ARBA00007469"/>
    </source>
</evidence>
<dbReference type="GO" id="GO:0016887">
    <property type="term" value="F:ATP hydrolysis activity"/>
    <property type="evidence" value="ECO:0007669"/>
    <property type="project" value="InterPro"/>
</dbReference>
<dbReference type="GO" id="GO:0045332">
    <property type="term" value="P:phospholipid translocation"/>
    <property type="evidence" value="ECO:0007669"/>
    <property type="project" value="TreeGrafter"/>
</dbReference>
<dbReference type="SUPFAM" id="SSF55895">
    <property type="entry name" value="Ribonuclease Rh-like"/>
    <property type="match status" value="1"/>
</dbReference>
<dbReference type="SFLD" id="SFLDS00003">
    <property type="entry name" value="Haloacid_Dehalogenase"/>
    <property type="match status" value="1"/>
</dbReference>
<evidence type="ECO:0000256" key="9">
    <source>
        <dbReference type="ARBA" id="ARBA00022741"/>
    </source>
</evidence>
<dbReference type="InterPro" id="IPR006539">
    <property type="entry name" value="P-type_ATPase_IV"/>
</dbReference>
<evidence type="ECO:0000256" key="21">
    <source>
        <dbReference type="PIRSR" id="PIRSR606539-2"/>
    </source>
</evidence>
<evidence type="ECO:0000256" key="19">
    <source>
        <dbReference type="ARBA" id="ARBA00051303"/>
    </source>
</evidence>
<evidence type="ECO:0000256" key="24">
    <source>
        <dbReference type="RuleBase" id="RU004328"/>
    </source>
</evidence>
<dbReference type="GO" id="GO:0032456">
    <property type="term" value="P:endocytic recycling"/>
    <property type="evidence" value="ECO:0007669"/>
    <property type="project" value="TreeGrafter"/>
</dbReference>
<feature type="binding site" evidence="21">
    <location>
        <position position="632"/>
    </location>
    <ligand>
        <name>ATP</name>
        <dbReference type="ChEBI" id="CHEBI:30616"/>
    </ligand>
</feature>
<dbReference type="CDD" id="cd01061">
    <property type="entry name" value="RNase_T2_euk"/>
    <property type="match status" value="1"/>
</dbReference>
<evidence type="ECO:0000256" key="18">
    <source>
        <dbReference type="ARBA" id="ARBA00049128"/>
    </source>
</evidence>
<evidence type="ECO:0000259" key="27">
    <source>
        <dbReference type="Pfam" id="PF16212"/>
    </source>
</evidence>
<evidence type="ECO:0000313" key="29">
    <source>
        <dbReference type="Proteomes" id="UP000650833"/>
    </source>
</evidence>
<keyword evidence="29" id="KW-1185">Reference proteome</keyword>
<dbReference type="Pfam" id="PF00445">
    <property type="entry name" value="Ribonuclease_T2"/>
    <property type="match status" value="1"/>
</dbReference>
<evidence type="ECO:0000256" key="7">
    <source>
        <dbReference type="ARBA" id="ARBA00022692"/>
    </source>
</evidence>
<dbReference type="NCBIfam" id="TIGR01652">
    <property type="entry name" value="ATPase-Plipid"/>
    <property type="match status" value="1"/>
</dbReference>
<keyword evidence="8 22" id="KW-0479">Metal-binding</keyword>
<dbReference type="NCBIfam" id="TIGR01494">
    <property type="entry name" value="ATPase_P-type"/>
    <property type="match status" value="2"/>
</dbReference>
<feature type="binding site" evidence="21">
    <location>
        <position position="633"/>
    </location>
    <ligand>
        <name>ATP</name>
        <dbReference type="ChEBI" id="CHEBI:30616"/>
    </ligand>
</feature>
<dbReference type="InterPro" id="IPR023298">
    <property type="entry name" value="ATPase_P-typ_TM_dom_sf"/>
</dbReference>
<evidence type="ECO:0000256" key="10">
    <source>
        <dbReference type="ARBA" id="ARBA00022840"/>
    </source>
</evidence>
<feature type="binding site" evidence="21">
    <location>
        <position position="453"/>
    </location>
    <ligand>
        <name>ATP</name>
        <dbReference type="ChEBI" id="CHEBI:30616"/>
    </ligand>
</feature>
<dbReference type="Pfam" id="PF16212">
    <property type="entry name" value="PhoLip_ATPase_C"/>
    <property type="match status" value="1"/>
</dbReference>
<feature type="chain" id="PRO_5034089930" description="Phospholipid-transporting ATPase" evidence="26">
    <location>
        <begin position="17"/>
        <end position="1096"/>
    </location>
</feature>
<feature type="transmembrane region" description="Helical" evidence="25">
    <location>
        <begin position="988"/>
        <end position="1014"/>
    </location>
</feature>
<feature type="binding site" evidence="22">
    <location>
        <position position="753"/>
    </location>
    <ligand>
        <name>Mg(2+)</name>
        <dbReference type="ChEBI" id="CHEBI:18420"/>
    </ligand>
</feature>
<dbReference type="GO" id="GO:0000287">
    <property type="term" value="F:magnesium ion binding"/>
    <property type="evidence" value="ECO:0007669"/>
    <property type="project" value="UniProtKB-UniRule"/>
</dbReference>
<comment type="similarity">
    <text evidence="6 25">Belongs to the cation transport ATPase (P-type) (TC 3.A.3) family. Type IV subfamily.</text>
</comment>
<keyword evidence="12 25" id="KW-1278">Translocase</keyword>
<proteinExistence type="inferred from homology"/>
<feature type="binding site" evidence="22">
    <location>
        <position position="749"/>
    </location>
    <ligand>
        <name>Mg(2+)</name>
        <dbReference type="ChEBI" id="CHEBI:18420"/>
    </ligand>
</feature>
<feature type="transmembrane region" description="Helical" evidence="25">
    <location>
        <begin position="291"/>
        <end position="312"/>
    </location>
</feature>
<evidence type="ECO:0000256" key="3">
    <source>
        <dbReference type="ARBA" id="ARBA00004308"/>
    </source>
</evidence>
<feature type="binding site" evidence="21">
    <location>
        <position position="495"/>
    </location>
    <ligand>
        <name>ATP</name>
        <dbReference type="ChEBI" id="CHEBI:30616"/>
    </ligand>
</feature>
<name>A0A8H7RD10_9FUNG</name>
<evidence type="ECO:0000256" key="13">
    <source>
        <dbReference type="ARBA" id="ARBA00022989"/>
    </source>
</evidence>
<evidence type="ECO:0000256" key="4">
    <source>
        <dbReference type="ARBA" id="ARBA00004555"/>
    </source>
</evidence>